<comment type="caution">
    <text evidence="4">The sequence shown here is derived from an EMBL/GenBank/DDBJ whole genome shotgun (WGS) entry which is preliminary data.</text>
</comment>
<protein>
    <recommendedName>
        <fullName evidence="6">CCHC-type domain-containing protein</fullName>
    </recommendedName>
</protein>
<feature type="compositionally biased region" description="Low complexity" evidence="1">
    <location>
        <begin position="544"/>
        <end position="560"/>
    </location>
</feature>
<dbReference type="Pfam" id="PF14111">
    <property type="entry name" value="DUF4283"/>
    <property type="match status" value="1"/>
</dbReference>
<accession>A0AA88RNW6</accession>
<dbReference type="Pfam" id="PF14392">
    <property type="entry name" value="zf-CCHC_4"/>
    <property type="match status" value="1"/>
</dbReference>
<evidence type="ECO:0000256" key="1">
    <source>
        <dbReference type="SAM" id="MobiDB-lite"/>
    </source>
</evidence>
<organism evidence="4 5">
    <name type="scientific">Escallonia rubra</name>
    <dbReference type="NCBI Taxonomy" id="112253"/>
    <lineage>
        <taxon>Eukaryota</taxon>
        <taxon>Viridiplantae</taxon>
        <taxon>Streptophyta</taxon>
        <taxon>Embryophyta</taxon>
        <taxon>Tracheophyta</taxon>
        <taxon>Spermatophyta</taxon>
        <taxon>Magnoliopsida</taxon>
        <taxon>eudicotyledons</taxon>
        <taxon>Gunneridae</taxon>
        <taxon>Pentapetalae</taxon>
        <taxon>asterids</taxon>
        <taxon>campanulids</taxon>
        <taxon>Escalloniales</taxon>
        <taxon>Escalloniaceae</taxon>
        <taxon>Escallonia</taxon>
    </lineage>
</organism>
<feature type="domain" description="Zinc knuckle CX2CX4HX4C" evidence="3">
    <location>
        <begin position="179"/>
        <end position="223"/>
    </location>
</feature>
<proteinExistence type="predicted"/>
<feature type="compositionally biased region" description="Low complexity" evidence="1">
    <location>
        <begin position="634"/>
        <end position="645"/>
    </location>
</feature>
<dbReference type="Proteomes" id="UP001187471">
    <property type="component" value="Unassembled WGS sequence"/>
</dbReference>
<keyword evidence="5" id="KW-1185">Reference proteome</keyword>
<dbReference type="InterPro" id="IPR025836">
    <property type="entry name" value="Zn_knuckle_CX2CX4HX4C"/>
</dbReference>
<name>A0AA88RNW6_9ASTE</name>
<evidence type="ECO:0000259" key="2">
    <source>
        <dbReference type="Pfam" id="PF14111"/>
    </source>
</evidence>
<dbReference type="PANTHER" id="PTHR31286">
    <property type="entry name" value="GLYCINE-RICH CELL WALL STRUCTURAL PROTEIN 1.8-LIKE"/>
    <property type="match status" value="1"/>
</dbReference>
<sequence>MASDSFDSDFLESPHTLARYGRLLSLDPDVVARRRLLWANTLIGRIVDTRQFTVQLLQRVVDHFWRLQGRVVVEAVGHLFAFHFAVQSDMELVLKDNPWNIRGTILVLQRWQPSMAIEQVEFFTVDLWLQLHFIPLELFYSDLAGLIGSAFGKLLAMDWNPVRQQRRDFFRVLVRIKLADPLIPGLYVRTNQCESHWIQARYEKVFQVCYRCGVLGHSFATCRIPMHVVRDRLDIASLRYTTADRITMLAHRAKPCFTSALRAFANTSWNRTTRFNIIDDGDAFELVYGTDRGSSVDSDNDLIVQIHGLNVNLENESAGDSSFSDQYFSTESVGSLSSGSVDSFDSPMELAGVAAAAVTGEGAAGTGDSAMAVADVAPSHSVHDGGTTSTDTSAAAAASVGPLVQSVNSAVHVCQPPLTADKFAFPSVEASVDKFAHLGFSQLGRDFMSGLRGVHFGPVLSIGKQACQQLLTLITSPANSEMGRTTEQDNLLLACADLGLEINQYGSYLEDFQPGPCNFPPGIHDHEASTSKTAHLPATPPSPGNFSPSFNLRAPDYSSDSSDDAVTHTAVPPLMESAMALLRIEWLHTTIATLKDCNSLSPSSDNSSTKRKRALIFSDILESTAKKLKCQDNGHFTGHPGGTHTVRSDSASTNSGDSRKRDREEALELIRPEHALKRARSSDSVASSVLSISGGGRLLPDLHQMIRRILAPDDIKSWVNLHSDFQSIKGYVAEKCAKIVHTSSFSYELVNNDYIYRQHLQIYEYSINLGIIARHGTEHEGNLLLLPSGHQVDHSLVIVKGANIPIFCRG</sequence>
<evidence type="ECO:0000313" key="5">
    <source>
        <dbReference type="Proteomes" id="UP001187471"/>
    </source>
</evidence>
<dbReference type="EMBL" id="JAVXUO010000846">
    <property type="protein sequence ID" value="KAK2988598.1"/>
    <property type="molecule type" value="Genomic_DNA"/>
</dbReference>
<reference evidence="4" key="1">
    <citation type="submission" date="2022-12" db="EMBL/GenBank/DDBJ databases">
        <title>Draft genome assemblies for two species of Escallonia (Escalloniales).</title>
        <authorList>
            <person name="Chanderbali A."/>
            <person name="Dervinis C."/>
            <person name="Anghel I."/>
            <person name="Soltis D."/>
            <person name="Soltis P."/>
            <person name="Zapata F."/>
        </authorList>
    </citation>
    <scope>NUCLEOTIDE SEQUENCE</scope>
    <source>
        <strain evidence="4">UCBG92.1500</strain>
        <tissue evidence="4">Leaf</tissue>
    </source>
</reference>
<evidence type="ECO:0000259" key="3">
    <source>
        <dbReference type="Pfam" id="PF14392"/>
    </source>
</evidence>
<dbReference type="InterPro" id="IPR040256">
    <property type="entry name" value="At4g02000-like"/>
</dbReference>
<feature type="domain" description="DUF4283" evidence="2">
    <location>
        <begin position="37"/>
        <end position="117"/>
    </location>
</feature>
<feature type="region of interest" description="Disordered" evidence="1">
    <location>
        <begin position="524"/>
        <end position="566"/>
    </location>
</feature>
<feature type="region of interest" description="Disordered" evidence="1">
    <location>
        <begin position="631"/>
        <end position="664"/>
    </location>
</feature>
<dbReference type="AlphaFoldDB" id="A0AA88RNW6"/>
<evidence type="ECO:0008006" key="6">
    <source>
        <dbReference type="Google" id="ProtNLM"/>
    </source>
</evidence>
<dbReference type="InterPro" id="IPR025558">
    <property type="entry name" value="DUF4283"/>
</dbReference>
<dbReference type="PANTHER" id="PTHR31286:SF167">
    <property type="entry name" value="OS09G0268800 PROTEIN"/>
    <property type="match status" value="1"/>
</dbReference>
<evidence type="ECO:0000313" key="4">
    <source>
        <dbReference type="EMBL" id="KAK2988598.1"/>
    </source>
</evidence>
<gene>
    <name evidence="4" type="ORF">RJ640_026095</name>
</gene>